<keyword evidence="3" id="KW-1185">Reference proteome</keyword>
<dbReference type="Gene3D" id="1.10.3300.10">
    <property type="entry name" value="Jann2411-like domain"/>
    <property type="match status" value="1"/>
</dbReference>
<dbReference type="Pfam" id="PF11706">
    <property type="entry name" value="zf-CGNR"/>
    <property type="match status" value="1"/>
</dbReference>
<dbReference type="EMBL" id="AP022592">
    <property type="protein sequence ID" value="BBY46766.1"/>
    <property type="molecule type" value="Genomic_DNA"/>
</dbReference>
<feature type="domain" description="Zinc finger CGNR" evidence="1">
    <location>
        <begin position="160"/>
        <end position="200"/>
    </location>
</feature>
<dbReference type="SUPFAM" id="SSF160904">
    <property type="entry name" value="Jann2411-like"/>
    <property type="match status" value="1"/>
</dbReference>
<protein>
    <recommendedName>
        <fullName evidence="1">Zinc finger CGNR domain-containing protein</fullName>
    </recommendedName>
</protein>
<organism evidence="2 3">
    <name type="scientific">Mycolicibacterium arabiense</name>
    <dbReference type="NCBI Taxonomy" id="1286181"/>
    <lineage>
        <taxon>Bacteria</taxon>
        <taxon>Bacillati</taxon>
        <taxon>Actinomycetota</taxon>
        <taxon>Actinomycetes</taxon>
        <taxon>Mycobacteriales</taxon>
        <taxon>Mycobacteriaceae</taxon>
        <taxon>Mycolicibacterium</taxon>
    </lineage>
</organism>
<dbReference type="KEGG" id="marz:MARA_01960"/>
<sequence length="203" mass="22245">MSPTSTSSHSSEPLPILLANTVSIARGRVEDALADPSKVNGWVGTTGEQFALFPPPSSTEHIDESDAVRLVSLRDAVRRLAAEKTRDPRTLGQSPVTDVATATSILNASAALGSVWPELQWHGPEAFRRDVWADGTYVDALTTIIARQTMELMTSPQWDRLRPCLAPGCAYFFVKDHLRRQWCAAACGNRARVARHAQRHSTD</sequence>
<dbReference type="Pfam" id="PF07336">
    <property type="entry name" value="ABATE"/>
    <property type="match status" value="1"/>
</dbReference>
<dbReference type="RefSeq" id="WP_163916353.1">
    <property type="nucleotide sequence ID" value="NZ_AP022592.1"/>
</dbReference>
<keyword evidence="2" id="KW-0614">Plasmid</keyword>
<evidence type="ECO:0000259" key="1">
    <source>
        <dbReference type="Pfam" id="PF11706"/>
    </source>
</evidence>
<evidence type="ECO:0000313" key="3">
    <source>
        <dbReference type="Proteomes" id="UP000467428"/>
    </source>
</evidence>
<name>A0A7I7RRT5_9MYCO</name>
<evidence type="ECO:0000313" key="2">
    <source>
        <dbReference type="EMBL" id="BBY46766.1"/>
    </source>
</evidence>
<dbReference type="InterPro" id="IPR023286">
    <property type="entry name" value="ABATE_dom_sf"/>
</dbReference>
<dbReference type="PANTHER" id="PTHR35525:SF3">
    <property type="entry name" value="BLL6575 PROTEIN"/>
    <property type="match status" value="1"/>
</dbReference>
<proteinExistence type="predicted"/>
<dbReference type="InterPro" id="IPR010852">
    <property type="entry name" value="ABATE"/>
</dbReference>
<reference evidence="2 3" key="1">
    <citation type="journal article" date="2019" name="Emerg. Microbes Infect.">
        <title>Comprehensive subspecies identification of 175 nontuberculous mycobacteria species based on 7547 genomic profiles.</title>
        <authorList>
            <person name="Matsumoto Y."/>
            <person name="Kinjo T."/>
            <person name="Motooka D."/>
            <person name="Nabeya D."/>
            <person name="Jung N."/>
            <person name="Uechi K."/>
            <person name="Horii T."/>
            <person name="Iida T."/>
            <person name="Fujita J."/>
            <person name="Nakamura S."/>
        </authorList>
    </citation>
    <scope>NUCLEOTIDE SEQUENCE [LARGE SCALE GENOMIC DNA]</scope>
    <source>
        <strain evidence="2 3">JCM 18538</strain>
        <plasmid evidence="2">pJCM18538</plasmid>
    </source>
</reference>
<dbReference type="Proteomes" id="UP000467428">
    <property type="component" value="Plasmid pJCM18538"/>
</dbReference>
<gene>
    <name evidence="2" type="ORF">MARA_01960</name>
</gene>
<dbReference type="PANTHER" id="PTHR35525">
    <property type="entry name" value="BLL6575 PROTEIN"/>
    <property type="match status" value="1"/>
</dbReference>
<dbReference type="InterPro" id="IPR021005">
    <property type="entry name" value="Znf_CGNR"/>
</dbReference>
<geneLocation type="plasmid" evidence="2">
    <name>pJCM18538</name>
</geneLocation>
<dbReference type="AlphaFoldDB" id="A0A7I7RRT5"/>
<accession>A0A7I7RRT5</accession>